<reference evidence="2 3" key="1">
    <citation type="submission" date="2019-03" db="EMBL/GenBank/DDBJ databases">
        <title>Draft genome of Massilia hortus sp. nov., a novel bacterial species of the Oxalobacteraceae family.</title>
        <authorList>
            <person name="Peta V."/>
            <person name="Raths R."/>
            <person name="Bucking H."/>
        </authorList>
    </citation>
    <scope>NUCLEOTIDE SEQUENCE [LARGE SCALE GENOMIC DNA]</scope>
    <source>
        <strain evidence="2 3">ONC3</strain>
    </source>
</reference>
<gene>
    <name evidence="2" type="ORF">E4O92_10615</name>
</gene>
<accession>A0A4Y9T4Z8</accession>
<dbReference type="OrthoDB" id="8759609at2"/>
<feature type="transmembrane region" description="Helical" evidence="1">
    <location>
        <begin position="15"/>
        <end position="35"/>
    </location>
</feature>
<dbReference type="AlphaFoldDB" id="A0A4Y9T4Z8"/>
<dbReference type="EMBL" id="SPUM01000064">
    <property type="protein sequence ID" value="TFW32178.1"/>
    <property type="molecule type" value="Genomic_DNA"/>
</dbReference>
<evidence type="ECO:0008006" key="4">
    <source>
        <dbReference type="Google" id="ProtNLM"/>
    </source>
</evidence>
<dbReference type="SUPFAM" id="SSF158855">
    <property type="entry name" value="Lipase chaperone-like"/>
    <property type="match status" value="1"/>
</dbReference>
<dbReference type="Proteomes" id="UP000297258">
    <property type="component" value="Unassembled WGS sequence"/>
</dbReference>
<sequence>MARTGLLDALFDSKLALATACAGAVAIGVLAVVAWSRPDVARDAEPAPARSWDSPLGPGLLAGPVRDMPGPGLDAQVMRDVKIALDDAGHLAPDPALRKLMDAFLVKSERAERQAMATQLRALLQARLRAPAAGEADRLVTDYLAYLGMEEQMRERERFARPDPSGLSDQEIEHLLAWQQQRAQLRQRMLGSAVSRAWFEEEDGRCIAAFEDWRKQGTPQGTDEEGDSVELMLRRRHGAVLEERRNNNAQACAAQIAETMAP</sequence>
<dbReference type="RefSeq" id="WP_135189744.1">
    <property type="nucleotide sequence ID" value="NZ_SPUM01000064.1"/>
</dbReference>
<keyword evidence="1" id="KW-1133">Transmembrane helix</keyword>
<protein>
    <recommendedName>
        <fullName evidence="4">Lipase modulator</fullName>
    </recommendedName>
</protein>
<proteinExistence type="predicted"/>
<evidence type="ECO:0000313" key="3">
    <source>
        <dbReference type="Proteomes" id="UP000297258"/>
    </source>
</evidence>
<evidence type="ECO:0000313" key="2">
    <source>
        <dbReference type="EMBL" id="TFW32178.1"/>
    </source>
</evidence>
<organism evidence="2 3">
    <name type="scientific">Massilia horti</name>
    <dbReference type="NCBI Taxonomy" id="2562153"/>
    <lineage>
        <taxon>Bacteria</taxon>
        <taxon>Pseudomonadati</taxon>
        <taxon>Pseudomonadota</taxon>
        <taxon>Betaproteobacteria</taxon>
        <taxon>Burkholderiales</taxon>
        <taxon>Oxalobacteraceae</taxon>
        <taxon>Telluria group</taxon>
        <taxon>Massilia</taxon>
    </lineage>
</organism>
<keyword evidence="3" id="KW-1185">Reference proteome</keyword>
<keyword evidence="1" id="KW-0812">Transmembrane</keyword>
<name>A0A4Y9T4Z8_9BURK</name>
<keyword evidence="1" id="KW-0472">Membrane</keyword>
<evidence type="ECO:0000256" key="1">
    <source>
        <dbReference type="SAM" id="Phobius"/>
    </source>
</evidence>
<comment type="caution">
    <text evidence="2">The sequence shown here is derived from an EMBL/GenBank/DDBJ whole genome shotgun (WGS) entry which is preliminary data.</text>
</comment>